<dbReference type="AlphaFoldDB" id="A0A409YXK0"/>
<evidence type="ECO:0000256" key="1">
    <source>
        <dbReference type="ARBA" id="ARBA00022490"/>
    </source>
</evidence>
<dbReference type="GO" id="GO:0005852">
    <property type="term" value="C:eukaryotic translation initiation factor 3 complex"/>
    <property type="evidence" value="ECO:0007669"/>
    <property type="project" value="InterPro"/>
</dbReference>
<dbReference type="STRING" id="181874.A0A409YXK0"/>
<dbReference type="Proteomes" id="UP000284842">
    <property type="component" value="Unassembled WGS sequence"/>
</dbReference>
<dbReference type="InParanoid" id="A0A409YXK0"/>
<sequence length="178" mass="19745">MTDRYLARSLPLDKSPPSTTFVNSSTRTATSWVNPLEELNTLSGPNVPEPALGQLRSRAWLIPWSLFVYFNCLQGKTTLLDAFLTPTYLKTIQTSCPLILIYITAPAVLSRKAAASLTAAGSAPLFPGVRNTVSEVIKALYVDFDFEEGQKEFGRAVEVVGNDFFLQEYKDEFLDNAR</sequence>
<dbReference type="GO" id="GO:0003743">
    <property type="term" value="F:translation initiation factor activity"/>
    <property type="evidence" value="ECO:0007669"/>
    <property type="project" value="UniProtKB-KW"/>
</dbReference>
<dbReference type="PANTHER" id="PTHR10317">
    <property type="entry name" value="EUKARYOTIC TRANSLATION INITIATION FACTOR 3 SUBUNIT E"/>
    <property type="match status" value="1"/>
</dbReference>
<keyword evidence="1" id="KW-0963">Cytoplasm</keyword>
<dbReference type="OrthoDB" id="417252at2759"/>
<keyword evidence="5" id="KW-1185">Reference proteome</keyword>
<protein>
    <submittedName>
        <fullName evidence="4">Uncharacterized protein</fullName>
    </submittedName>
</protein>
<comment type="caution">
    <text evidence="4">The sequence shown here is derived from an EMBL/GenBank/DDBJ whole genome shotgun (WGS) entry which is preliminary data.</text>
</comment>
<evidence type="ECO:0000313" key="5">
    <source>
        <dbReference type="Proteomes" id="UP000284842"/>
    </source>
</evidence>
<dbReference type="InterPro" id="IPR016650">
    <property type="entry name" value="eIF3e"/>
</dbReference>
<gene>
    <name evidence="4" type="ORF">CVT24_003262</name>
</gene>
<evidence type="ECO:0000313" key="4">
    <source>
        <dbReference type="EMBL" id="PPR07720.1"/>
    </source>
</evidence>
<keyword evidence="3" id="KW-0648">Protein biosynthesis</keyword>
<reference evidence="4 5" key="1">
    <citation type="journal article" date="2018" name="Evol. Lett.">
        <title>Horizontal gene cluster transfer increased hallucinogenic mushroom diversity.</title>
        <authorList>
            <person name="Reynolds H.T."/>
            <person name="Vijayakumar V."/>
            <person name="Gluck-Thaler E."/>
            <person name="Korotkin H.B."/>
            <person name="Matheny P.B."/>
            <person name="Slot J.C."/>
        </authorList>
    </citation>
    <scope>NUCLEOTIDE SEQUENCE [LARGE SCALE GENOMIC DNA]</scope>
    <source>
        <strain evidence="4 5">2629</strain>
    </source>
</reference>
<accession>A0A409YXK0</accession>
<name>A0A409YXK0_9AGAR</name>
<evidence type="ECO:0000256" key="3">
    <source>
        <dbReference type="ARBA" id="ARBA00022917"/>
    </source>
</evidence>
<keyword evidence="2" id="KW-0396">Initiation factor</keyword>
<organism evidence="4 5">
    <name type="scientific">Panaeolus cyanescens</name>
    <dbReference type="NCBI Taxonomy" id="181874"/>
    <lineage>
        <taxon>Eukaryota</taxon>
        <taxon>Fungi</taxon>
        <taxon>Dikarya</taxon>
        <taxon>Basidiomycota</taxon>
        <taxon>Agaricomycotina</taxon>
        <taxon>Agaricomycetes</taxon>
        <taxon>Agaricomycetidae</taxon>
        <taxon>Agaricales</taxon>
        <taxon>Agaricineae</taxon>
        <taxon>Galeropsidaceae</taxon>
        <taxon>Panaeolus</taxon>
    </lineage>
</organism>
<evidence type="ECO:0000256" key="2">
    <source>
        <dbReference type="ARBA" id="ARBA00022540"/>
    </source>
</evidence>
<proteinExistence type="predicted"/>
<dbReference type="EMBL" id="NHTK01000351">
    <property type="protein sequence ID" value="PPR07720.1"/>
    <property type="molecule type" value="Genomic_DNA"/>
</dbReference>